<proteinExistence type="predicted"/>
<reference evidence="1 2" key="1">
    <citation type="journal article" date="2019" name="Nat. Ecol. Evol.">
        <title>Megaphylogeny resolves global patterns of mushroom evolution.</title>
        <authorList>
            <person name="Varga T."/>
            <person name="Krizsan K."/>
            <person name="Foldi C."/>
            <person name="Dima B."/>
            <person name="Sanchez-Garcia M."/>
            <person name="Sanchez-Ramirez S."/>
            <person name="Szollosi G.J."/>
            <person name="Szarkandi J.G."/>
            <person name="Papp V."/>
            <person name="Albert L."/>
            <person name="Andreopoulos W."/>
            <person name="Angelini C."/>
            <person name="Antonin V."/>
            <person name="Barry K.W."/>
            <person name="Bougher N.L."/>
            <person name="Buchanan P."/>
            <person name="Buyck B."/>
            <person name="Bense V."/>
            <person name="Catcheside P."/>
            <person name="Chovatia M."/>
            <person name="Cooper J."/>
            <person name="Damon W."/>
            <person name="Desjardin D."/>
            <person name="Finy P."/>
            <person name="Geml J."/>
            <person name="Haridas S."/>
            <person name="Hughes K."/>
            <person name="Justo A."/>
            <person name="Karasinski D."/>
            <person name="Kautmanova I."/>
            <person name="Kiss B."/>
            <person name="Kocsube S."/>
            <person name="Kotiranta H."/>
            <person name="LaButti K.M."/>
            <person name="Lechner B.E."/>
            <person name="Liimatainen K."/>
            <person name="Lipzen A."/>
            <person name="Lukacs Z."/>
            <person name="Mihaltcheva S."/>
            <person name="Morgado L.N."/>
            <person name="Niskanen T."/>
            <person name="Noordeloos M.E."/>
            <person name="Ohm R.A."/>
            <person name="Ortiz-Santana B."/>
            <person name="Ovrebo C."/>
            <person name="Racz N."/>
            <person name="Riley R."/>
            <person name="Savchenko A."/>
            <person name="Shiryaev A."/>
            <person name="Soop K."/>
            <person name="Spirin V."/>
            <person name="Szebenyi C."/>
            <person name="Tomsovsky M."/>
            <person name="Tulloss R.E."/>
            <person name="Uehling J."/>
            <person name="Grigoriev I.V."/>
            <person name="Vagvolgyi C."/>
            <person name="Papp T."/>
            <person name="Martin F.M."/>
            <person name="Miettinen O."/>
            <person name="Hibbett D.S."/>
            <person name="Nagy L.G."/>
        </authorList>
    </citation>
    <scope>NUCLEOTIDE SEQUENCE [LARGE SCALE GENOMIC DNA]</scope>
    <source>
        <strain evidence="1 2">NL-1719</strain>
    </source>
</reference>
<accession>A0ACD3B3I8</accession>
<sequence length="417" mass="43192">MLGPIIQTSSYFEFAPPSSASAGLNERARAEKERWSRMEFILEQTAKRKGSTGVASPTSPRSSFAPHLRPQHHQHRRHQSEDYRHPQPKHRSSPPTLPPNPALLDSTPTTLYSTPSFRSSSGPTHHAGMMVGPSPRTPPTSQPSAALSKTITGVNVHTSPSSTAAITGTTHTNKLKEAGTAASLGSSNAYTRGPIASTTTTTSGMGMGTGSTVAMVGPPPPFSSGFGSHQQIHKHQHQPQSLSIANSKASSGPRHNIGHRQTRSASGLNLGSLGPTMSSSGTMPSTATGSSVLYQTVPASLVAAGKGSNKSVSKPAVAEDAEEPFLFYSSDGKLPKGIAVPTGMSLTTSAPASASAVSNANVNGRRTPSPPVAAPTPIAMNAGPPALLPPLVVTAARRNMHKRSQSSLDSIPEEEGA</sequence>
<keyword evidence="2" id="KW-1185">Reference proteome</keyword>
<evidence type="ECO:0000313" key="2">
    <source>
        <dbReference type="Proteomes" id="UP000308600"/>
    </source>
</evidence>
<organism evidence="1 2">
    <name type="scientific">Pluteus cervinus</name>
    <dbReference type="NCBI Taxonomy" id="181527"/>
    <lineage>
        <taxon>Eukaryota</taxon>
        <taxon>Fungi</taxon>
        <taxon>Dikarya</taxon>
        <taxon>Basidiomycota</taxon>
        <taxon>Agaricomycotina</taxon>
        <taxon>Agaricomycetes</taxon>
        <taxon>Agaricomycetidae</taxon>
        <taxon>Agaricales</taxon>
        <taxon>Pluteineae</taxon>
        <taxon>Pluteaceae</taxon>
        <taxon>Pluteus</taxon>
    </lineage>
</organism>
<dbReference type="EMBL" id="ML208296">
    <property type="protein sequence ID" value="TFK71527.1"/>
    <property type="molecule type" value="Genomic_DNA"/>
</dbReference>
<dbReference type="Proteomes" id="UP000308600">
    <property type="component" value="Unassembled WGS sequence"/>
</dbReference>
<evidence type="ECO:0000313" key="1">
    <source>
        <dbReference type="EMBL" id="TFK71527.1"/>
    </source>
</evidence>
<protein>
    <submittedName>
        <fullName evidence="1">Uncharacterized protein</fullName>
    </submittedName>
</protein>
<gene>
    <name evidence="1" type="ORF">BDN72DRAFT_431769</name>
</gene>
<name>A0ACD3B3I8_9AGAR</name>